<evidence type="ECO:0000256" key="1">
    <source>
        <dbReference type="SAM" id="MobiDB-lite"/>
    </source>
</evidence>
<dbReference type="EMBL" id="DAKRPA010000223">
    <property type="protein sequence ID" value="DAZ94996.1"/>
    <property type="molecule type" value="Genomic_DNA"/>
</dbReference>
<name>A0AAV2YLI6_9STRA</name>
<evidence type="ECO:0000313" key="2">
    <source>
        <dbReference type="EMBL" id="DAZ94996.1"/>
    </source>
</evidence>
<feature type="region of interest" description="Disordered" evidence="1">
    <location>
        <begin position="67"/>
        <end position="100"/>
    </location>
</feature>
<reference evidence="2" key="1">
    <citation type="submission" date="2022-11" db="EMBL/GenBank/DDBJ databases">
        <authorList>
            <person name="Morgan W.R."/>
            <person name="Tartar A."/>
        </authorList>
    </citation>
    <scope>NUCLEOTIDE SEQUENCE</scope>
    <source>
        <strain evidence="2">ARSEF 373</strain>
    </source>
</reference>
<keyword evidence="3" id="KW-1185">Reference proteome</keyword>
<accession>A0AAV2YLI6</accession>
<organism evidence="2 3">
    <name type="scientific">Lagenidium giganteum</name>
    <dbReference type="NCBI Taxonomy" id="4803"/>
    <lineage>
        <taxon>Eukaryota</taxon>
        <taxon>Sar</taxon>
        <taxon>Stramenopiles</taxon>
        <taxon>Oomycota</taxon>
        <taxon>Peronosporomycetes</taxon>
        <taxon>Pythiales</taxon>
        <taxon>Pythiaceae</taxon>
    </lineage>
</organism>
<protein>
    <submittedName>
        <fullName evidence="2">Uncharacterized protein</fullName>
    </submittedName>
</protein>
<proteinExistence type="predicted"/>
<sequence>MHQPKQLDAAQLYCRYAGKKCQNRRALKRNGRLHSLCDFHRKRANRVQRNSDRRRRMLLQQRQVTETTISPSVDGYKESKASNLCADDAKSDEGESLDPTLSPVALEPFDLVLLQAFFTDDGGRPALPPP</sequence>
<dbReference type="Proteomes" id="UP001146120">
    <property type="component" value="Unassembled WGS sequence"/>
</dbReference>
<comment type="caution">
    <text evidence="2">The sequence shown here is derived from an EMBL/GenBank/DDBJ whole genome shotgun (WGS) entry which is preliminary data.</text>
</comment>
<reference evidence="2" key="2">
    <citation type="journal article" date="2023" name="Microbiol Resour">
        <title>Decontamination and Annotation of the Draft Genome Sequence of the Oomycete Lagenidium giganteum ARSEF 373.</title>
        <authorList>
            <person name="Morgan W.R."/>
            <person name="Tartar A."/>
        </authorList>
    </citation>
    <scope>NUCLEOTIDE SEQUENCE</scope>
    <source>
        <strain evidence="2">ARSEF 373</strain>
    </source>
</reference>
<dbReference type="AlphaFoldDB" id="A0AAV2YLI6"/>
<evidence type="ECO:0000313" key="3">
    <source>
        <dbReference type="Proteomes" id="UP001146120"/>
    </source>
</evidence>
<gene>
    <name evidence="2" type="ORF">N0F65_000628</name>
</gene>